<name>A0A5R9LM75_9ENTR</name>
<gene>
    <name evidence="1" type="ORF">FE839_05390</name>
</gene>
<proteinExistence type="predicted"/>
<evidence type="ECO:0000313" key="2">
    <source>
        <dbReference type="Proteomes" id="UP000307430"/>
    </source>
</evidence>
<reference evidence="1 2" key="1">
    <citation type="submission" date="2019-05" db="EMBL/GenBank/DDBJ databases">
        <title>Genome sequence of Klebsiella sp strain TOUT106.</title>
        <authorList>
            <person name="Rahi P."/>
            <person name="Chaudhari D."/>
        </authorList>
    </citation>
    <scope>NUCLEOTIDE SEQUENCE [LARGE SCALE GENOMIC DNA]</scope>
    <source>
        <strain evidence="1 2">TOUT106</strain>
    </source>
</reference>
<dbReference type="Proteomes" id="UP000307430">
    <property type="component" value="Unassembled WGS sequence"/>
</dbReference>
<comment type="caution">
    <text evidence="1">The sequence shown here is derived from an EMBL/GenBank/DDBJ whole genome shotgun (WGS) entry which is preliminary data.</text>
</comment>
<organism evidence="1 2">
    <name type="scientific">Klebsiella indica</name>
    <dbReference type="NCBI Taxonomy" id="2582917"/>
    <lineage>
        <taxon>Bacteria</taxon>
        <taxon>Pseudomonadati</taxon>
        <taxon>Pseudomonadota</taxon>
        <taxon>Gammaproteobacteria</taxon>
        <taxon>Enterobacterales</taxon>
        <taxon>Enterobacteriaceae</taxon>
        <taxon>Klebsiella/Raoultella group</taxon>
        <taxon>Klebsiella</taxon>
    </lineage>
</organism>
<accession>A0A5R9LM75</accession>
<protein>
    <submittedName>
        <fullName evidence="1">Uncharacterized protein</fullName>
    </submittedName>
</protein>
<keyword evidence="2" id="KW-1185">Reference proteome</keyword>
<sequence length="156" mass="17889">MRKYLLATGVGLIIAVSLLFYFCLNNRSVLSCESKYDVTQQINEDTFRAEGLLSAEFSPDGLFINFEGLITSNDEKYIVSRSISLSLKKYKNSRTLFHAPEIRIIRHNNDNTPESIAQKIIFSDQNNDRIIYINHINDDTILFGNPAFPQYGCKRK</sequence>
<dbReference type="RefSeq" id="WP_138359813.1">
    <property type="nucleotide sequence ID" value="NZ_VCHQ01000006.1"/>
</dbReference>
<dbReference type="AlphaFoldDB" id="A0A5R9LM75"/>
<dbReference type="EMBL" id="VCHQ01000006">
    <property type="protein sequence ID" value="TLV21957.1"/>
    <property type="molecule type" value="Genomic_DNA"/>
</dbReference>
<evidence type="ECO:0000313" key="1">
    <source>
        <dbReference type="EMBL" id="TLV21957.1"/>
    </source>
</evidence>